<reference evidence="1 2" key="1">
    <citation type="journal article" date="2015" name="Genome Announc.">
        <title>Expanding the biotechnology potential of lactobacilli through comparative genomics of 213 strains and associated genera.</title>
        <authorList>
            <person name="Sun Z."/>
            <person name="Harris H.M."/>
            <person name="McCann A."/>
            <person name="Guo C."/>
            <person name="Argimon S."/>
            <person name="Zhang W."/>
            <person name="Yang X."/>
            <person name="Jeffery I.B."/>
            <person name="Cooney J.C."/>
            <person name="Kagawa T.F."/>
            <person name="Liu W."/>
            <person name="Song Y."/>
            <person name="Salvetti E."/>
            <person name="Wrobel A."/>
            <person name="Rasinkangas P."/>
            <person name="Parkhill J."/>
            <person name="Rea M.C."/>
            <person name="O'Sullivan O."/>
            <person name="Ritari J."/>
            <person name="Douillard F.P."/>
            <person name="Paul Ross R."/>
            <person name="Yang R."/>
            <person name="Briner A.E."/>
            <person name="Felis G.E."/>
            <person name="de Vos W.M."/>
            <person name="Barrangou R."/>
            <person name="Klaenhammer T.R."/>
            <person name="Caufield P.W."/>
            <person name="Cui Y."/>
            <person name="Zhang H."/>
            <person name="O'Toole P.W."/>
        </authorList>
    </citation>
    <scope>NUCLEOTIDE SEQUENCE [LARGE SCALE GENOMIC DNA]</scope>
    <source>
        <strain evidence="1 2">DSM 20014</strain>
    </source>
</reference>
<accession>A0A0R2JQB9</accession>
<dbReference type="EMBL" id="JQCD01000017">
    <property type="protein sequence ID" value="KRN77605.1"/>
    <property type="molecule type" value="Genomic_DNA"/>
</dbReference>
<dbReference type="STRING" id="1620.IV67_GL001449"/>
<name>A0A0R2JQB9_9LACO</name>
<dbReference type="OrthoDB" id="2146807at2"/>
<protein>
    <submittedName>
        <fullName evidence="1">Uncharacterized protein</fullName>
    </submittedName>
</protein>
<sequence>MGIKQIETYQITEHAKRRLHERFMTTSSHITAWLLAFNKHAEKIQDQSEGKQLWRSNDVFMAIKPSSKTILTVYLKSEHVDIEDVVTDKQAQVDLEQMALGKIKHKQIQFGSDMYVPLMNLDLLAHQLRSGDDVNNVSELYEKLVSGIDRVVEQRDKANAYLIDMQKLIK</sequence>
<dbReference type="Proteomes" id="UP000051673">
    <property type="component" value="Unassembled WGS sequence"/>
</dbReference>
<dbReference type="PATRIC" id="fig|1620.3.peg.1475"/>
<keyword evidence="2" id="KW-1185">Reference proteome</keyword>
<organism evidence="1 2">
    <name type="scientific">Weissella minor</name>
    <dbReference type="NCBI Taxonomy" id="1620"/>
    <lineage>
        <taxon>Bacteria</taxon>
        <taxon>Bacillati</taxon>
        <taxon>Bacillota</taxon>
        <taxon>Bacilli</taxon>
        <taxon>Lactobacillales</taxon>
        <taxon>Lactobacillaceae</taxon>
        <taxon>Weissella</taxon>
    </lineage>
</organism>
<gene>
    <name evidence="1" type="ORF">IV67_GL001449</name>
</gene>
<evidence type="ECO:0000313" key="2">
    <source>
        <dbReference type="Proteomes" id="UP000051673"/>
    </source>
</evidence>
<comment type="caution">
    <text evidence="1">The sequence shown here is derived from an EMBL/GenBank/DDBJ whole genome shotgun (WGS) entry which is preliminary data.</text>
</comment>
<proteinExistence type="predicted"/>
<evidence type="ECO:0000313" key="1">
    <source>
        <dbReference type="EMBL" id="KRN77605.1"/>
    </source>
</evidence>
<dbReference type="RefSeq" id="WP_057786400.1">
    <property type="nucleotide sequence ID" value="NZ_JQCD01000017.1"/>
</dbReference>
<dbReference type="AlphaFoldDB" id="A0A0R2JQB9"/>